<organism evidence="1 2">
    <name type="scientific">Sulfurimonas hongkongensis</name>
    <dbReference type="NCBI Taxonomy" id="1172190"/>
    <lineage>
        <taxon>Bacteria</taxon>
        <taxon>Pseudomonadati</taxon>
        <taxon>Campylobacterota</taxon>
        <taxon>Epsilonproteobacteria</taxon>
        <taxon>Campylobacterales</taxon>
        <taxon>Sulfurimonadaceae</taxon>
        <taxon>Sulfurimonas</taxon>
    </lineage>
</organism>
<dbReference type="Proteomes" id="UP000015520">
    <property type="component" value="Unassembled WGS sequence"/>
</dbReference>
<keyword evidence="2" id="KW-1185">Reference proteome</keyword>
<reference evidence="1 2" key="1">
    <citation type="submission" date="2013-07" db="EMBL/GenBank/DDBJ databases">
        <title>Sulfurimonas hongkongensis AST-10 Genome Sequencing.</title>
        <authorList>
            <person name="Cai L."/>
            <person name="Zhang T."/>
        </authorList>
    </citation>
    <scope>NUCLEOTIDE SEQUENCE [LARGE SCALE GENOMIC DNA]</scope>
    <source>
        <strain evidence="1 2">AST-10</strain>
    </source>
</reference>
<evidence type="ECO:0000313" key="2">
    <source>
        <dbReference type="Proteomes" id="UP000015520"/>
    </source>
</evidence>
<proteinExistence type="predicted"/>
<evidence type="ECO:0000313" key="1">
    <source>
        <dbReference type="EMBL" id="EQB40054.1"/>
    </source>
</evidence>
<sequence>MSIASVTSSSLYSASIVKKRSETSEISTDAISLSAVSSDSATISTKWGFKVDENGFFSTDFNKAAGIPDNIKIHKQQMDTVEQYAKIVGSNDDPVKALGKVWDFFAKVAGNTLDSDGSMSIEQVSKMPRSFEFTGSLFDNPISIQQTQKEYLQVSKISGDIQGMSENTFETGFRSFFGENIAVGDNLQNIKSIYQNYISPNYNSSESKDQISVGELFGAFCTQTIGGTDQATYNATKAYYKFLETGQDFESYLTDKFGADYVTNLADGMNIHFDDPDMFDTLMKEIDRHTKENYSSYLSGQSIAKDSILSKNDNNTPSSAYQTLKNAKLPTSGKLLNLGV</sequence>
<name>T0KST6_9BACT</name>
<dbReference type="AlphaFoldDB" id="T0KST6"/>
<dbReference type="OrthoDB" id="5317759at2"/>
<dbReference type="EMBL" id="AUPZ01000004">
    <property type="protein sequence ID" value="EQB40054.1"/>
    <property type="molecule type" value="Genomic_DNA"/>
</dbReference>
<comment type="caution">
    <text evidence="1">The sequence shown here is derived from an EMBL/GenBank/DDBJ whole genome shotgun (WGS) entry which is preliminary data.</text>
</comment>
<dbReference type="eggNOG" id="ENOG5032MAK">
    <property type="taxonomic scope" value="Bacteria"/>
</dbReference>
<accession>T0KST6</accession>
<dbReference type="PATRIC" id="fig|1172190.3.peg.634"/>
<protein>
    <submittedName>
        <fullName evidence="1">Uncharacterized protein</fullName>
    </submittedName>
</protein>
<dbReference type="RefSeq" id="WP_021286927.1">
    <property type="nucleotide sequence ID" value="NZ_AUPZ01000004.1"/>
</dbReference>
<gene>
    <name evidence="1" type="ORF">M947_03265</name>
</gene>